<dbReference type="Proteomes" id="UP000198217">
    <property type="component" value="Chromosome I"/>
</dbReference>
<dbReference type="EMBL" id="LT607750">
    <property type="protein sequence ID" value="SCG54703.1"/>
    <property type="molecule type" value="Genomic_DNA"/>
</dbReference>
<organism evidence="10 11">
    <name type="scientific">Micromonospora echinaurantiaca</name>
    <dbReference type="NCBI Taxonomy" id="47857"/>
    <lineage>
        <taxon>Bacteria</taxon>
        <taxon>Bacillati</taxon>
        <taxon>Actinomycetota</taxon>
        <taxon>Actinomycetes</taxon>
        <taxon>Micromonosporales</taxon>
        <taxon>Micromonosporaceae</taxon>
        <taxon>Micromonospora</taxon>
    </lineage>
</organism>
<keyword evidence="11" id="KW-1185">Reference proteome</keyword>
<accession>A0A1C5I9A5</accession>
<dbReference type="GO" id="GO:0005886">
    <property type="term" value="C:plasma membrane"/>
    <property type="evidence" value="ECO:0007669"/>
    <property type="project" value="UniProtKB-SubCell"/>
</dbReference>
<feature type="transmembrane region" description="Helical" evidence="9">
    <location>
        <begin position="369"/>
        <end position="392"/>
    </location>
</feature>
<dbReference type="AlphaFoldDB" id="A0A1C5I9A5"/>
<dbReference type="NCBIfam" id="TIGR00842">
    <property type="entry name" value="bcct"/>
    <property type="match status" value="1"/>
</dbReference>
<feature type="transmembrane region" description="Helical" evidence="9">
    <location>
        <begin position="33"/>
        <end position="51"/>
    </location>
</feature>
<evidence type="ECO:0000256" key="3">
    <source>
        <dbReference type="ARBA" id="ARBA00022448"/>
    </source>
</evidence>
<evidence type="ECO:0000256" key="6">
    <source>
        <dbReference type="ARBA" id="ARBA00022989"/>
    </source>
</evidence>
<keyword evidence="5 9" id="KW-0812">Transmembrane</keyword>
<evidence type="ECO:0000256" key="7">
    <source>
        <dbReference type="ARBA" id="ARBA00023136"/>
    </source>
</evidence>
<evidence type="ECO:0000313" key="11">
    <source>
        <dbReference type="Proteomes" id="UP000198217"/>
    </source>
</evidence>
<comment type="subcellular location">
    <subcellularLocation>
        <location evidence="1">Cell membrane</location>
        <topology evidence="1">Multi-pass membrane protein</topology>
    </subcellularLocation>
</comment>
<feature type="transmembrane region" description="Helical" evidence="9">
    <location>
        <begin position="284"/>
        <end position="304"/>
    </location>
</feature>
<feature type="transmembrane region" description="Helical" evidence="9">
    <location>
        <begin position="212"/>
        <end position="232"/>
    </location>
</feature>
<keyword evidence="6 9" id="KW-1133">Transmembrane helix</keyword>
<keyword evidence="7 9" id="KW-0472">Membrane</keyword>
<dbReference type="GO" id="GO:0022857">
    <property type="term" value="F:transmembrane transporter activity"/>
    <property type="evidence" value="ECO:0007669"/>
    <property type="project" value="InterPro"/>
</dbReference>
<protein>
    <submittedName>
        <fullName evidence="10">Choline/carnitine/betaine transport</fullName>
    </submittedName>
</protein>
<evidence type="ECO:0000256" key="1">
    <source>
        <dbReference type="ARBA" id="ARBA00004651"/>
    </source>
</evidence>
<keyword evidence="4" id="KW-1003">Cell membrane</keyword>
<feature type="transmembrane region" description="Helical" evidence="9">
    <location>
        <begin position="420"/>
        <end position="442"/>
    </location>
</feature>
<evidence type="ECO:0000313" key="10">
    <source>
        <dbReference type="EMBL" id="SCG54703.1"/>
    </source>
</evidence>
<dbReference type="InterPro" id="IPR000060">
    <property type="entry name" value="BCCT_transptr"/>
</dbReference>
<feature type="transmembrane region" description="Helical" evidence="9">
    <location>
        <begin position="71"/>
        <end position="91"/>
    </location>
</feature>
<evidence type="ECO:0000256" key="9">
    <source>
        <dbReference type="SAM" id="Phobius"/>
    </source>
</evidence>
<feature type="transmembrane region" description="Helical" evidence="9">
    <location>
        <begin position="111"/>
        <end position="132"/>
    </location>
</feature>
<comment type="similarity">
    <text evidence="2">Belongs to the BCCT transporter (TC 2.A.15) family.</text>
</comment>
<evidence type="ECO:0000256" key="8">
    <source>
        <dbReference type="SAM" id="MobiDB-lite"/>
    </source>
</evidence>
<dbReference type="PROSITE" id="PS01303">
    <property type="entry name" value="BCCT"/>
    <property type="match status" value="1"/>
</dbReference>
<keyword evidence="3" id="KW-0813">Transport</keyword>
<dbReference type="PANTHER" id="PTHR30047:SF7">
    <property type="entry name" value="HIGH-AFFINITY CHOLINE TRANSPORT PROTEIN"/>
    <property type="match status" value="1"/>
</dbReference>
<evidence type="ECO:0000256" key="5">
    <source>
        <dbReference type="ARBA" id="ARBA00022692"/>
    </source>
</evidence>
<dbReference type="PANTHER" id="PTHR30047">
    <property type="entry name" value="HIGH-AFFINITY CHOLINE TRANSPORT PROTEIN-RELATED"/>
    <property type="match status" value="1"/>
</dbReference>
<feature type="transmembrane region" description="Helical" evidence="9">
    <location>
        <begin position="339"/>
        <end position="357"/>
    </location>
</feature>
<sequence>MTVSAKPATTEDNTEPGGPPIGPDGGQRGIDRTVLGVAAAASVLFVLWGILATDNLASVTGTALDWVVSVFGWVFVLGSAGFVALSIWLALSRYGRIKLGRDDEKPEFSTVSWVAMMFSAGMGIGLMFWGAAEPLSHLGTPPRGLTEPNSQQAARVAMEYSFFHWALHPWAIYAVVGLAIAYFTFRKGRRGLISSAFFPLIGERANRGPGKAIDIFAIFATLFGSAVSLGLGALQINSGLTNLWDVPNSTPLAIGIIAVLTAAFVVSAITGVKRGIQFLSNTNMVLAVALLFFLLVVGPTVFIFNTLTASTGGYLYDLIPMSFRTGAFGGEEWMAGWTIFYWAWWISWTPFVGAFIARISRGRTIRQFVLGVVAIPSLVSFVWFSVFGGTAINLQLGGTDLSAAVAESPEAALFAVLREFPLFTVTAIVVMVLVALFFVSGADAASVVMGTLSSRGDIEPKSWLVALWGVLTGLVAAVLLLAGGLSALQSLTILAALPFLFVMVGMVVGLLRELRREPATATMAPELRALTLAAERQAAGSPEAS</sequence>
<evidence type="ECO:0000256" key="4">
    <source>
        <dbReference type="ARBA" id="ARBA00022475"/>
    </source>
</evidence>
<reference evidence="10 11" key="1">
    <citation type="submission" date="2016-06" db="EMBL/GenBank/DDBJ databases">
        <authorList>
            <person name="Kjaerup R.B."/>
            <person name="Dalgaard T.S."/>
            <person name="Juul-Madsen H.R."/>
        </authorList>
    </citation>
    <scope>NUCLEOTIDE SEQUENCE [LARGE SCALE GENOMIC DNA]</scope>
    <source>
        <strain evidence="10 11">DSM 43904</strain>
    </source>
</reference>
<feature type="transmembrane region" description="Helical" evidence="9">
    <location>
        <begin position="491"/>
        <end position="511"/>
    </location>
</feature>
<name>A0A1C5I9A5_9ACTN</name>
<feature type="transmembrane region" description="Helical" evidence="9">
    <location>
        <begin position="252"/>
        <end position="272"/>
    </location>
</feature>
<dbReference type="RefSeq" id="WP_088994320.1">
    <property type="nucleotide sequence ID" value="NZ_LT607750.1"/>
</dbReference>
<gene>
    <name evidence="10" type="ORF">GA0070609_2957</name>
</gene>
<feature type="transmembrane region" description="Helical" evidence="9">
    <location>
        <begin position="165"/>
        <end position="185"/>
    </location>
</feature>
<feature type="transmembrane region" description="Helical" evidence="9">
    <location>
        <begin position="463"/>
        <end position="485"/>
    </location>
</feature>
<dbReference type="InterPro" id="IPR018093">
    <property type="entry name" value="BCCT_CS"/>
</dbReference>
<evidence type="ECO:0000256" key="2">
    <source>
        <dbReference type="ARBA" id="ARBA00005658"/>
    </source>
</evidence>
<dbReference type="Pfam" id="PF02028">
    <property type="entry name" value="BCCT"/>
    <property type="match status" value="1"/>
</dbReference>
<feature type="region of interest" description="Disordered" evidence="8">
    <location>
        <begin position="1"/>
        <end position="25"/>
    </location>
</feature>
<proteinExistence type="inferred from homology"/>